<proteinExistence type="predicted"/>
<protein>
    <submittedName>
        <fullName evidence="2">Prepilin-type N-terminal cleavage/methylation domain-containing protein</fullName>
    </submittedName>
</protein>
<dbReference type="EMBL" id="JAENIK010000011">
    <property type="protein sequence ID" value="MBK1816430.1"/>
    <property type="molecule type" value="Genomic_DNA"/>
</dbReference>
<dbReference type="RefSeq" id="WP_200351365.1">
    <property type="nucleotide sequence ID" value="NZ_BAABHZ010000006.1"/>
</dbReference>
<keyword evidence="3" id="KW-1185">Reference proteome</keyword>
<dbReference type="Gene3D" id="3.30.700.10">
    <property type="entry name" value="Glycoprotein, Type 4 Pilin"/>
    <property type="match status" value="1"/>
</dbReference>
<dbReference type="Proteomes" id="UP000600139">
    <property type="component" value="Unassembled WGS sequence"/>
</dbReference>
<name>A0A934R733_9BACT</name>
<dbReference type="PANTHER" id="PTHR30093:SF2">
    <property type="entry name" value="TYPE II SECRETION SYSTEM PROTEIN H"/>
    <property type="match status" value="1"/>
</dbReference>
<gene>
    <name evidence="2" type="ORF">JIN84_12455</name>
</gene>
<dbReference type="Pfam" id="PF07963">
    <property type="entry name" value="N_methyl"/>
    <property type="match status" value="1"/>
</dbReference>
<keyword evidence="1" id="KW-0812">Transmembrane</keyword>
<dbReference type="PANTHER" id="PTHR30093">
    <property type="entry name" value="GENERAL SECRETION PATHWAY PROTEIN G"/>
    <property type="match status" value="1"/>
</dbReference>
<evidence type="ECO:0000256" key="1">
    <source>
        <dbReference type="SAM" id="Phobius"/>
    </source>
</evidence>
<organism evidence="2 3">
    <name type="scientific">Luteolibacter yonseiensis</name>
    <dbReference type="NCBI Taxonomy" id="1144680"/>
    <lineage>
        <taxon>Bacteria</taxon>
        <taxon>Pseudomonadati</taxon>
        <taxon>Verrucomicrobiota</taxon>
        <taxon>Verrucomicrobiia</taxon>
        <taxon>Verrucomicrobiales</taxon>
        <taxon>Verrucomicrobiaceae</taxon>
        <taxon>Luteolibacter</taxon>
    </lineage>
</organism>
<accession>A0A934R733</accession>
<comment type="caution">
    <text evidence="2">The sequence shown here is derived from an EMBL/GenBank/DDBJ whole genome shotgun (WGS) entry which is preliminary data.</text>
</comment>
<dbReference type="SUPFAM" id="SSF54523">
    <property type="entry name" value="Pili subunits"/>
    <property type="match status" value="1"/>
</dbReference>
<evidence type="ECO:0000313" key="3">
    <source>
        <dbReference type="Proteomes" id="UP000600139"/>
    </source>
</evidence>
<keyword evidence="1" id="KW-1133">Transmembrane helix</keyword>
<dbReference type="NCBIfam" id="TIGR02532">
    <property type="entry name" value="IV_pilin_GFxxxE"/>
    <property type="match status" value="1"/>
</dbReference>
<dbReference type="AlphaFoldDB" id="A0A934R733"/>
<dbReference type="InterPro" id="IPR045584">
    <property type="entry name" value="Pilin-like"/>
</dbReference>
<sequence length="231" mass="25161">MKTNHRMRRGFTLVELLVVIVIIAALAGLTAPMVIRQRKKADQTEAVNNARQIGLALFEFETEYGNFPDDDTAKVVAENTESTASSGPDANSKFRQLIRAGIAQSETMFYAKTVYTKKPDNNFNDDSKALENGEVGFSIMMKSDGKGLSAAGNPSRPICATPFTQALAGEFDYDMYDGKAVVLKLDNSVTSLNIIKSSGAVKMNGKNLTQDGEDTVWGAQNSVQWAYPKSK</sequence>
<reference evidence="2" key="1">
    <citation type="submission" date="2021-01" db="EMBL/GenBank/DDBJ databases">
        <title>Modified the classification status of verrucomicrobia.</title>
        <authorList>
            <person name="Feng X."/>
        </authorList>
    </citation>
    <scope>NUCLEOTIDE SEQUENCE</scope>
    <source>
        <strain evidence="2">JCM 18052</strain>
    </source>
</reference>
<evidence type="ECO:0000313" key="2">
    <source>
        <dbReference type="EMBL" id="MBK1816430.1"/>
    </source>
</evidence>
<dbReference type="InterPro" id="IPR012902">
    <property type="entry name" value="N_methyl_site"/>
</dbReference>
<keyword evidence="1" id="KW-0472">Membrane</keyword>
<feature type="transmembrane region" description="Helical" evidence="1">
    <location>
        <begin position="12"/>
        <end position="35"/>
    </location>
</feature>